<evidence type="ECO:0000256" key="2">
    <source>
        <dbReference type="ARBA" id="ARBA00023002"/>
    </source>
</evidence>
<dbReference type="EMBL" id="JAFITO010000001">
    <property type="protein sequence ID" value="MBN4067941.1"/>
    <property type="molecule type" value="Genomic_DNA"/>
</dbReference>
<keyword evidence="5" id="KW-1185">Reference proteome</keyword>
<feature type="domain" description="Amine oxidase" evidence="3">
    <location>
        <begin position="12"/>
        <end position="260"/>
    </location>
</feature>
<reference evidence="4 5" key="1">
    <citation type="submission" date="2021-02" db="EMBL/GenBank/DDBJ databases">
        <title>Activity-based single-cell genomes from oceanic crustal fluid captures similar information to metagenomic and metatranscriptomic surveys with orders of magnitude less sampling.</title>
        <authorList>
            <person name="D'Angelo T.S."/>
            <person name="Orcutt B.N."/>
        </authorList>
    </citation>
    <scope>NUCLEOTIDE SEQUENCE [LARGE SCALE GENOMIC DNA]</scope>
    <source>
        <strain evidence="4">AH-315-G02</strain>
    </source>
</reference>
<evidence type="ECO:0000313" key="4">
    <source>
        <dbReference type="EMBL" id="MBN4067941.1"/>
    </source>
</evidence>
<dbReference type="InterPro" id="IPR036188">
    <property type="entry name" value="FAD/NAD-bd_sf"/>
</dbReference>
<protein>
    <submittedName>
        <fullName evidence="4">NAD(P)/FAD-dependent oxidoreductase</fullName>
    </submittedName>
</protein>
<dbReference type="PANTHER" id="PTHR43734">
    <property type="entry name" value="PHYTOENE DESATURASE"/>
    <property type="match status" value="1"/>
</dbReference>
<dbReference type="Pfam" id="PF01593">
    <property type="entry name" value="Amino_oxidase"/>
    <property type="match status" value="1"/>
</dbReference>
<comment type="caution">
    <text evidence="4">The sequence shown here is derived from an EMBL/GenBank/DDBJ whole genome shotgun (WGS) entry which is preliminary data.</text>
</comment>
<comment type="similarity">
    <text evidence="1">Belongs to the carotenoid/retinoid oxidoreductase family.</text>
</comment>
<dbReference type="InterPro" id="IPR002937">
    <property type="entry name" value="Amino_oxidase"/>
</dbReference>
<dbReference type="SUPFAM" id="SSF51905">
    <property type="entry name" value="FAD/NAD(P)-binding domain"/>
    <property type="match status" value="1"/>
</dbReference>
<evidence type="ECO:0000259" key="3">
    <source>
        <dbReference type="Pfam" id="PF01593"/>
    </source>
</evidence>
<gene>
    <name evidence="4" type="ORF">JYU06_00240</name>
</gene>
<name>A0ABS3AS49_9BACT</name>
<sequence>MYVPLLIIGGGLSGLAAALRFARFIPDVLLLEQHSRIGGLNSYYYRNNRLFETGLHAITNYAPAAVKNAPLNRLLRQLKIKRKELDLHQQNQSEIRFLNQQSLLFSNDFSLFAAEIANKFPASYPGFQKLLQLIDQYDPFTPLPFVSAKKVLQEHLQDTLLTDMLLCPLMYYGSSIERDMDLGQFVIMFRAIFLEGMFRPGGTIKDLLDLLLKHYTDHGGKIKTKATVKRILHTGKKIHGVLLSDGQEIRCDYILSTIGSEETFTLLDEPSGLETLPRMGFVETIFELEKSAELKQGHERTIIFYNTAEHFLYQQPDPLVDFNSGVICLPQNFQDLPESSFQEVRTTHLANYSEWKSLQQDKSSYNSAKDRVALTSLAVAEKILGNFAQNIVYRDTFTPLTIERFTAKKNGAIYGNPVKIKDGDIGYDNLYLAGTDQGFLGIIGSMLSGVSIVNQHILPRL</sequence>
<accession>A0ABS3AS49</accession>
<dbReference type="Proteomes" id="UP000717534">
    <property type="component" value="Unassembled WGS sequence"/>
</dbReference>
<proteinExistence type="inferred from homology"/>
<dbReference type="PANTHER" id="PTHR43734:SF7">
    <property type="entry name" value="4,4'-DIAPONEUROSPORENE OXYGENASE"/>
    <property type="match status" value="1"/>
</dbReference>
<dbReference type="Gene3D" id="3.50.50.60">
    <property type="entry name" value="FAD/NAD(P)-binding domain"/>
    <property type="match status" value="2"/>
</dbReference>
<evidence type="ECO:0000313" key="5">
    <source>
        <dbReference type="Proteomes" id="UP000717534"/>
    </source>
</evidence>
<evidence type="ECO:0000256" key="1">
    <source>
        <dbReference type="ARBA" id="ARBA00006046"/>
    </source>
</evidence>
<organism evidence="4 5">
    <name type="scientific">Desulfotalea psychrophila</name>
    <dbReference type="NCBI Taxonomy" id="84980"/>
    <lineage>
        <taxon>Bacteria</taxon>
        <taxon>Pseudomonadati</taxon>
        <taxon>Thermodesulfobacteriota</taxon>
        <taxon>Desulfobulbia</taxon>
        <taxon>Desulfobulbales</taxon>
        <taxon>Desulfocapsaceae</taxon>
        <taxon>Desulfotalea</taxon>
    </lineage>
</organism>
<keyword evidence="2" id="KW-0560">Oxidoreductase</keyword>